<name>A0A938YRC7_9ACTN</name>
<feature type="region of interest" description="Disordered" evidence="2">
    <location>
        <begin position="48"/>
        <end position="67"/>
    </location>
</feature>
<dbReference type="Pfam" id="PF00496">
    <property type="entry name" value="SBP_bac_5"/>
    <property type="match status" value="1"/>
</dbReference>
<dbReference type="SUPFAM" id="SSF53850">
    <property type="entry name" value="Periplasmic binding protein-like II"/>
    <property type="match status" value="1"/>
</dbReference>
<dbReference type="PANTHER" id="PTHR30290">
    <property type="entry name" value="PERIPLASMIC BINDING COMPONENT OF ABC TRANSPORTER"/>
    <property type="match status" value="1"/>
</dbReference>
<dbReference type="RefSeq" id="WP_205258155.1">
    <property type="nucleotide sequence ID" value="NZ_BAAAPV010000002.1"/>
</dbReference>
<dbReference type="Gene3D" id="3.10.105.10">
    <property type="entry name" value="Dipeptide-binding Protein, Domain 3"/>
    <property type="match status" value="1"/>
</dbReference>
<dbReference type="AlphaFoldDB" id="A0A938YRC7"/>
<dbReference type="Gene3D" id="3.40.190.10">
    <property type="entry name" value="Periplasmic binding protein-like II"/>
    <property type="match status" value="1"/>
</dbReference>
<evidence type="ECO:0000256" key="2">
    <source>
        <dbReference type="SAM" id="MobiDB-lite"/>
    </source>
</evidence>
<dbReference type="PIRSF" id="PIRSF002741">
    <property type="entry name" value="MppA"/>
    <property type="match status" value="1"/>
</dbReference>
<dbReference type="Proteomes" id="UP000663801">
    <property type="component" value="Unassembled WGS sequence"/>
</dbReference>
<dbReference type="Gene3D" id="3.90.76.10">
    <property type="entry name" value="Dipeptide-binding Protein, Domain 1"/>
    <property type="match status" value="1"/>
</dbReference>
<dbReference type="InterPro" id="IPR030678">
    <property type="entry name" value="Peptide/Ni-bd"/>
</dbReference>
<dbReference type="PROSITE" id="PS51318">
    <property type="entry name" value="TAT"/>
    <property type="match status" value="1"/>
</dbReference>
<dbReference type="InterPro" id="IPR006311">
    <property type="entry name" value="TAT_signal"/>
</dbReference>
<dbReference type="GO" id="GO:0043190">
    <property type="term" value="C:ATP-binding cassette (ABC) transporter complex"/>
    <property type="evidence" value="ECO:0007669"/>
    <property type="project" value="InterPro"/>
</dbReference>
<dbReference type="PANTHER" id="PTHR30290:SF38">
    <property type="entry name" value="D,D-DIPEPTIDE-BINDING PERIPLASMIC PROTEIN DDPA-RELATED"/>
    <property type="match status" value="1"/>
</dbReference>
<dbReference type="InterPro" id="IPR039424">
    <property type="entry name" value="SBP_5"/>
</dbReference>
<dbReference type="EMBL" id="JAERWL010000014">
    <property type="protein sequence ID" value="MBM9478039.1"/>
    <property type="molecule type" value="Genomic_DNA"/>
</dbReference>
<accession>A0A938YRC7</accession>
<comment type="caution">
    <text evidence="4">The sequence shown here is derived from an EMBL/GenBank/DDBJ whole genome shotgun (WGS) entry which is preliminary data.</text>
</comment>
<reference evidence="4" key="1">
    <citation type="submission" date="2021-01" db="EMBL/GenBank/DDBJ databases">
        <title>KCTC 19127 draft genome.</title>
        <authorList>
            <person name="An D."/>
        </authorList>
    </citation>
    <scope>NUCLEOTIDE SEQUENCE</scope>
    <source>
        <strain evidence="4">KCTC 19127</strain>
    </source>
</reference>
<evidence type="ECO:0000256" key="1">
    <source>
        <dbReference type="ARBA" id="ARBA00022729"/>
    </source>
</evidence>
<gene>
    <name evidence="4" type="ORF">JL107_16440</name>
</gene>
<proteinExistence type="predicted"/>
<protein>
    <recommendedName>
        <fullName evidence="3">Solute-binding protein family 5 domain-containing protein</fullName>
    </recommendedName>
</protein>
<dbReference type="InterPro" id="IPR000914">
    <property type="entry name" value="SBP_5_dom"/>
</dbReference>
<dbReference type="GO" id="GO:1904680">
    <property type="term" value="F:peptide transmembrane transporter activity"/>
    <property type="evidence" value="ECO:0007669"/>
    <property type="project" value="TreeGrafter"/>
</dbReference>
<evidence type="ECO:0000259" key="3">
    <source>
        <dbReference type="Pfam" id="PF00496"/>
    </source>
</evidence>
<evidence type="ECO:0000313" key="4">
    <source>
        <dbReference type="EMBL" id="MBM9478039.1"/>
    </source>
</evidence>
<keyword evidence="1" id="KW-0732">Signal</keyword>
<evidence type="ECO:0000313" key="5">
    <source>
        <dbReference type="Proteomes" id="UP000663801"/>
    </source>
</evidence>
<organism evidence="4 5">
    <name type="scientific">Nakamurella flavida</name>
    <dbReference type="NCBI Taxonomy" id="363630"/>
    <lineage>
        <taxon>Bacteria</taxon>
        <taxon>Bacillati</taxon>
        <taxon>Actinomycetota</taxon>
        <taxon>Actinomycetes</taxon>
        <taxon>Nakamurellales</taxon>
        <taxon>Nakamurellaceae</taxon>
        <taxon>Nakamurella</taxon>
    </lineage>
</organism>
<sequence length="541" mass="57316">MKPQPALLLPPGTSLSRRSLLRGAGLLGLGALAGPALVACGSGGTTASTGAAAGSGSGTPGAPTAGGTLRAALTGEPDSLDPAVSAVYTGAQVYDNIFSKLVDLDADGNLVGDLATKWTATDDTTWVFDLATGITWHNGETFGPADVKYTFERIADPATASAYAPLFAAIESVEVTGDAQVTFTLSSTYAPFLTNLANNGEIMNEKAVTAADPARNPVGTGPFQFVEWVQGDHLTVKKFDGYFDQGHPFLDGVEFRFLLVDQGRIDALSAGEIDWMDAVPLQQVATLTQDPRFTLVTNPVSGIPDFLAMNTTKAPFDKKEVRQAVAWAINRSDIRDLAYFGTGEVGVQEVPTGSVWYDGQDPFAGAPDVAKAKALLATAGYPDGLTVNYLGLPQYPELLKTGQVVRDQLKEIGITMEIEQVDVSIWFDRFSSGDYEITSAYQERTIDPDNFYSLVIRSGGSVNTTGYANPEVDAMIDAAAAEIDEAKRKEMYTAIRAAVAEDAPITFVHYETLNYLMTTAVVGSTITPSLELNLGDVGLTG</sequence>
<dbReference type="GO" id="GO:0042597">
    <property type="term" value="C:periplasmic space"/>
    <property type="evidence" value="ECO:0007669"/>
    <property type="project" value="UniProtKB-ARBA"/>
</dbReference>
<keyword evidence="5" id="KW-1185">Reference proteome</keyword>
<feature type="domain" description="Solute-binding protein family 5" evidence="3">
    <location>
        <begin position="110"/>
        <end position="459"/>
    </location>
</feature>
<dbReference type="GO" id="GO:0015833">
    <property type="term" value="P:peptide transport"/>
    <property type="evidence" value="ECO:0007669"/>
    <property type="project" value="TreeGrafter"/>
</dbReference>